<evidence type="ECO:0000256" key="1">
    <source>
        <dbReference type="SAM" id="MobiDB-lite"/>
    </source>
</evidence>
<evidence type="ECO:0000313" key="3">
    <source>
        <dbReference type="Proteomes" id="UP000252893"/>
    </source>
</evidence>
<accession>A0A366DLR6</accession>
<dbReference type="EMBL" id="QNRH01000010">
    <property type="protein sequence ID" value="RBO91027.1"/>
    <property type="molecule type" value="Genomic_DNA"/>
</dbReference>
<dbReference type="Proteomes" id="UP000252893">
    <property type="component" value="Unassembled WGS sequence"/>
</dbReference>
<gene>
    <name evidence="2" type="ORF">DFR47_11024</name>
</gene>
<proteinExistence type="predicted"/>
<comment type="caution">
    <text evidence="2">The sequence shown here is derived from an EMBL/GenBank/DDBJ whole genome shotgun (WGS) entry which is preliminary data.</text>
</comment>
<evidence type="ECO:0000313" key="2">
    <source>
        <dbReference type="EMBL" id="RBO91027.1"/>
    </source>
</evidence>
<organism evidence="2 3">
    <name type="scientific">Pseudochrobactrum asaccharolyticum</name>
    <dbReference type="NCBI Taxonomy" id="354351"/>
    <lineage>
        <taxon>Bacteria</taxon>
        <taxon>Pseudomonadati</taxon>
        <taxon>Pseudomonadota</taxon>
        <taxon>Alphaproteobacteria</taxon>
        <taxon>Hyphomicrobiales</taxon>
        <taxon>Brucellaceae</taxon>
        <taxon>Pseudochrobactrum</taxon>
    </lineage>
</organism>
<dbReference type="RefSeq" id="WP_113945986.1">
    <property type="nucleotide sequence ID" value="NZ_JBHEEG010000019.1"/>
</dbReference>
<sequence length="328" mass="36073">MRSVNIQYRQFVPESGASCNLHEAIVAALGEIVEGKLRRDVPKCRTAEIDDKGHAVLNRIDEFSNWTFGEVALFNPGQGVPVLIDKADSNVLDLKEMSLQNGQHLIKGVLYYINCDEHVVFIQPPNVSVGILRSYFEWLLCANGPKLGAPLNLEALVEASGEHAPKVEAIQVKARSELSSDSSPTMRMESVKDVKEAGRATSATTSMALDMARAAGMGPSDLQLLASLSEDGELVADLRLKLVKDGKTVKFDRIKASDLMTNQENDTISFYGENGKYHGSLTRVRYPGAKVKTLGDFLEPDDCRRVLMEAYNFFRSNGHIDGSPLEIE</sequence>
<dbReference type="AlphaFoldDB" id="A0A366DLR6"/>
<reference evidence="2 3" key="1">
    <citation type="submission" date="2018-06" db="EMBL/GenBank/DDBJ databases">
        <title>Genomic Encyclopedia of Type Strains, Phase IV (KMG-IV): sequencing the most valuable type-strain genomes for metagenomic binning, comparative biology and taxonomic classification.</title>
        <authorList>
            <person name="Goeker M."/>
        </authorList>
    </citation>
    <scope>NUCLEOTIDE SEQUENCE [LARGE SCALE GENOMIC DNA]</scope>
    <source>
        <strain evidence="2 3">DSM 25619</strain>
    </source>
</reference>
<protein>
    <submittedName>
        <fullName evidence="2">Uncharacterized protein</fullName>
    </submittedName>
</protein>
<keyword evidence="3" id="KW-1185">Reference proteome</keyword>
<name>A0A366DLR6_9HYPH</name>
<feature type="compositionally biased region" description="Basic and acidic residues" evidence="1">
    <location>
        <begin position="189"/>
        <end position="198"/>
    </location>
</feature>
<feature type="region of interest" description="Disordered" evidence="1">
    <location>
        <begin position="178"/>
        <end position="199"/>
    </location>
</feature>